<gene>
    <name evidence="2" type="ORF">N0F65_012458</name>
</gene>
<name>A0AAV2YD24_9STRA</name>
<feature type="signal peptide" evidence="1">
    <location>
        <begin position="1"/>
        <end position="24"/>
    </location>
</feature>
<feature type="chain" id="PRO_5043842176" evidence="1">
    <location>
        <begin position="25"/>
        <end position="618"/>
    </location>
</feature>
<sequence length="618" mass="68196">MQARRWLKLAVFALALVSLPRWNAVSSHPTAVDRVGDVAPATTPAASSATSAVEKIAESSTDSKREAIKNIKSATDGLQLALQAAATKDPSRAFKGVGDALGAIPVGACGIAGIAFSLVASVFAVTTPAHPDPTLALLQEMQKTFKEDMDAIETSLKRINDQVSSIVTGIDKVLSEISEIPQKVVAEMKLTTLTEMKDKFAAVQRASVQYAHGNMTVAQMMGKCDDYQIAALFSELSTFVTDEKDLLSAKFGTRDHANGQTQLQLLLFYVSVVPIVTHCNALKYSLQSLEDDGKIIDQVIRVAMSRVLWYLTPPSRVVYVYEHFDPYVPSFRLNQLDDPKYHLSMSFAAFDTKPPHGQCFQTSSDSARLVPLDISTRTRVSQSNAFCVKSTATDDSPVKLAYAEKEKSIGIIQPEIGDDFDGLAGRGWTPQERSMYVPAVDSWQRAPCAQLTEDFVIIQAESTRTSVEEVTDVCKKLGDGYNRDGDAHSKDYHDGPWTIFCVKYTKRSVRDMTEEDSKTTFLRDIQWNEMDASKASRAECASGYARDKRRVTIPAKVRKQFLSGTVTVDAFAVCLLWEPLLSTASSSDYVKRVWLNDSLSMPDKPQFERGVGRHLWTY</sequence>
<organism evidence="2 3">
    <name type="scientific">Lagenidium giganteum</name>
    <dbReference type="NCBI Taxonomy" id="4803"/>
    <lineage>
        <taxon>Eukaryota</taxon>
        <taxon>Sar</taxon>
        <taxon>Stramenopiles</taxon>
        <taxon>Oomycota</taxon>
        <taxon>Peronosporomycetes</taxon>
        <taxon>Pythiales</taxon>
        <taxon>Pythiaceae</taxon>
    </lineage>
</organism>
<protein>
    <submittedName>
        <fullName evidence="2">Uncharacterized protein</fullName>
    </submittedName>
</protein>
<accession>A0AAV2YD24</accession>
<evidence type="ECO:0000256" key="1">
    <source>
        <dbReference type="SAM" id="SignalP"/>
    </source>
</evidence>
<proteinExistence type="predicted"/>
<comment type="caution">
    <text evidence="2">The sequence shown here is derived from an EMBL/GenBank/DDBJ whole genome shotgun (WGS) entry which is preliminary data.</text>
</comment>
<dbReference type="EMBL" id="DAKRPA010000327">
    <property type="protein sequence ID" value="DAZ93292.1"/>
    <property type="molecule type" value="Genomic_DNA"/>
</dbReference>
<evidence type="ECO:0000313" key="3">
    <source>
        <dbReference type="Proteomes" id="UP001146120"/>
    </source>
</evidence>
<reference evidence="2" key="1">
    <citation type="submission" date="2022-11" db="EMBL/GenBank/DDBJ databases">
        <authorList>
            <person name="Morgan W.R."/>
            <person name="Tartar A."/>
        </authorList>
    </citation>
    <scope>NUCLEOTIDE SEQUENCE</scope>
    <source>
        <strain evidence="2">ARSEF 373</strain>
    </source>
</reference>
<keyword evidence="3" id="KW-1185">Reference proteome</keyword>
<evidence type="ECO:0000313" key="2">
    <source>
        <dbReference type="EMBL" id="DAZ93292.1"/>
    </source>
</evidence>
<dbReference type="AlphaFoldDB" id="A0AAV2YD24"/>
<keyword evidence="1" id="KW-0732">Signal</keyword>
<dbReference type="Proteomes" id="UP001146120">
    <property type="component" value="Unassembled WGS sequence"/>
</dbReference>
<reference evidence="2" key="2">
    <citation type="journal article" date="2023" name="Microbiol Resour">
        <title>Decontamination and Annotation of the Draft Genome Sequence of the Oomycete Lagenidium giganteum ARSEF 373.</title>
        <authorList>
            <person name="Morgan W.R."/>
            <person name="Tartar A."/>
        </authorList>
    </citation>
    <scope>NUCLEOTIDE SEQUENCE</scope>
    <source>
        <strain evidence="2">ARSEF 373</strain>
    </source>
</reference>